<dbReference type="SUPFAM" id="SSF56219">
    <property type="entry name" value="DNase I-like"/>
    <property type="match status" value="1"/>
</dbReference>
<feature type="site" description="Important for catalytic activity" evidence="7">
    <location>
        <position position="219"/>
    </location>
</feature>
<dbReference type="EC" id="3.1.11.2" evidence="10"/>
<evidence type="ECO:0000259" key="9">
    <source>
        <dbReference type="Pfam" id="PF03372"/>
    </source>
</evidence>
<reference evidence="10 11" key="1">
    <citation type="submission" date="2020-04" db="EMBL/GenBank/DDBJ databases">
        <title>Rhodospirillaceae bacterium KN72 isolated from deep sea.</title>
        <authorList>
            <person name="Zhang D.-C."/>
        </authorList>
    </citation>
    <scope>NUCLEOTIDE SEQUENCE [LARGE SCALE GENOMIC DNA]</scope>
    <source>
        <strain evidence="10 11">KN72</strain>
    </source>
</reference>
<evidence type="ECO:0000313" key="10">
    <source>
        <dbReference type="EMBL" id="NMM44102.1"/>
    </source>
</evidence>
<keyword evidence="6" id="KW-0464">Manganese</keyword>
<dbReference type="PROSITE" id="PS51435">
    <property type="entry name" value="AP_NUCLEASE_F1_4"/>
    <property type="match status" value="1"/>
</dbReference>
<dbReference type="GO" id="GO:0046872">
    <property type="term" value="F:metal ion binding"/>
    <property type="evidence" value="ECO:0007669"/>
    <property type="project" value="UniProtKB-KW"/>
</dbReference>
<dbReference type="InterPro" id="IPR036691">
    <property type="entry name" value="Endo/exonu/phosph_ase_sf"/>
</dbReference>
<dbReference type="NCBIfam" id="TIGR00195">
    <property type="entry name" value="exoDNase_III"/>
    <property type="match status" value="1"/>
</dbReference>
<dbReference type="Proteomes" id="UP000539372">
    <property type="component" value="Unassembled WGS sequence"/>
</dbReference>
<evidence type="ECO:0000256" key="1">
    <source>
        <dbReference type="ARBA" id="ARBA00007092"/>
    </source>
</evidence>
<evidence type="ECO:0000256" key="6">
    <source>
        <dbReference type="PIRSR" id="PIRSR604808-2"/>
    </source>
</evidence>
<evidence type="ECO:0000256" key="4">
    <source>
        <dbReference type="ARBA" id="ARBA00022842"/>
    </source>
</evidence>
<keyword evidence="2 6" id="KW-0479">Metal-binding</keyword>
<evidence type="ECO:0000256" key="2">
    <source>
        <dbReference type="ARBA" id="ARBA00022723"/>
    </source>
</evidence>
<comment type="similarity">
    <text evidence="1">Belongs to the DNA repair enzymes AP/ExoA family.</text>
</comment>
<comment type="cofactor">
    <cofactor evidence="6">
        <name>Mg(2+)</name>
        <dbReference type="ChEBI" id="CHEBI:18420"/>
    </cofactor>
    <cofactor evidence="6">
        <name>Mn(2+)</name>
        <dbReference type="ChEBI" id="CHEBI:29035"/>
    </cofactor>
    <text evidence="6">Probably binds two magnesium or manganese ions per subunit.</text>
</comment>
<feature type="domain" description="Endonuclease/exonuclease/phosphatase" evidence="9">
    <location>
        <begin position="4"/>
        <end position="249"/>
    </location>
</feature>
<dbReference type="NCBIfam" id="TIGR00633">
    <property type="entry name" value="xth"/>
    <property type="match status" value="1"/>
</dbReference>
<keyword evidence="4 6" id="KW-0460">Magnesium</keyword>
<dbReference type="InterPro" id="IPR004808">
    <property type="entry name" value="AP_endonuc_1"/>
</dbReference>
<dbReference type="PANTHER" id="PTHR43250">
    <property type="entry name" value="EXODEOXYRIBONUCLEASE III"/>
    <property type="match status" value="1"/>
</dbReference>
<keyword evidence="3 10" id="KW-0378">Hydrolase</keyword>
<sequence>MQIATFNVNSVKARLPRVLEWLEAAQPDVGLLQELKCVDEEFPRLEIEALGYHIETHGQKTYNGVAILSKSQIENVRRGLPGSDGDEQARYIEGTVEGVRVASIYLPNGNPVDSEKFPYKLSWMDRLADHVRDTLIPSEQPFVLGGDYNVCPTDDDIYDPVGWADDALCRPESRNRFRRLLNLGLTEAYRALHPNEAHRYSYWDYVKGRWQKDEGLRIDHLLLSPRAADRLQECDIDKTPRAKEKPSDHTPVWCKLAA</sequence>
<dbReference type="Pfam" id="PF03372">
    <property type="entry name" value="Exo_endo_phos"/>
    <property type="match status" value="1"/>
</dbReference>
<feature type="site" description="Interaction with DNA substrate" evidence="7">
    <location>
        <position position="249"/>
    </location>
</feature>
<keyword evidence="11" id="KW-1185">Reference proteome</keyword>
<feature type="active site" description="Proton donor/acceptor" evidence="5">
    <location>
        <position position="147"/>
    </location>
</feature>
<feature type="binding site" evidence="6">
    <location>
        <position position="147"/>
    </location>
    <ligand>
        <name>Mg(2+)</name>
        <dbReference type="ChEBI" id="CHEBI:18420"/>
        <label>1</label>
    </ligand>
</feature>
<feature type="region of interest" description="Disordered" evidence="8">
    <location>
        <begin position="235"/>
        <end position="258"/>
    </location>
</feature>
<comment type="caution">
    <text evidence="10">The sequence shown here is derived from an EMBL/GenBank/DDBJ whole genome shotgun (WGS) entry which is preliminary data.</text>
</comment>
<feature type="binding site" evidence="6">
    <location>
        <position position="149"/>
    </location>
    <ligand>
        <name>Mg(2+)</name>
        <dbReference type="ChEBI" id="CHEBI:18420"/>
        <label>1</label>
    </ligand>
</feature>
<dbReference type="AlphaFoldDB" id="A0A7Y0DYU1"/>
<evidence type="ECO:0000256" key="8">
    <source>
        <dbReference type="SAM" id="MobiDB-lite"/>
    </source>
</evidence>
<feature type="binding site" evidence="6">
    <location>
        <position position="34"/>
    </location>
    <ligand>
        <name>Mg(2+)</name>
        <dbReference type="ChEBI" id="CHEBI:18420"/>
        <label>1</label>
    </ligand>
</feature>
<evidence type="ECO:0000313" key="11">
    <source>
        <dbReference type="Proteomes" id="UP000539372"/>
    </source>
</evidence>
<name>A0A7Y0DYU1_9PROT</name>
<dbReference type="InterPro" id="IPR037493">
    <property type="entry name" value="ExoIII-like"/>
</dbReference>
<feature type="binding site" evidence="6">
    <location>
        <position position="249"/>
    </location>
    <ligand>
        <name>Mg(2+)</name>
        <dbReference type="ChEBI" id="CHEBI:18420"/>
        <label>1</label>
    </ligand>
</feature>
<dbReference type="GO" id="GO:0008311">
    <property type="term" value="F:double-stranded DNA 3'-5' DNA exonuclease activity"/>
    <property type="evidence" value="ECO:0007669"/>
    <property type="project" value="UniProtKB-EC"/>
</dbReference>
<protein>
    <submittedName>
        <fullName evidence="10">Exodeoxyribonuclease III</fullName>
        <ecNumber evidence="10">3.1.11.2</ecNumber>
    </submittedName>
</protein>
<feature type="active site" description="Proton acceptor" evidence="5">
    <location>
        <position position="249"/>
    </location>
</feature>
<dbReference type="CDD" id="cd09086">
    <property type="entry name" value="ExoIII-like_AP-endo"/>
    <property type="match status" value="1"/>
</dbReference>
<dbReference type="InterPro" id="IPR005135">
    <property type="entry name" value="Endo/exonuclease/phosphatase"/>
</dbReference>
<feature type="binding site" evidence="6">
    <location>
        <position position="248"/>
    </location>
    <ligand>
        <name>Mg(2+)</name>
        <dbReference type="ChEBI" id="CHEBI:18420"/>
        <label>1</label>
    </ligand>
</feature>
<dbReference type="RefSeq" id="WP_169624406.1">
    <property type="nucleotide sequence ID" value="NZ_JABBNT010000002.1"/>
</dbReference>
<accession>A0A7Y0DYU1</accession>
<evidence type="ECO:0000256" key="5">
    <source>
        <dbReference type="PIRSR" id="PIRSR604808-1"/>
    </source>
</evidence>
<dbReference type="EMBL" id="JABBNT010000002">
    <property type="protein sequence ID" value="NMM44102.1"/>
    <property type="molecule type" value="Genomic_DNA"/>
</dbReference>
<evidence type="ECO:0000256" key="7">
    <source>
        <dbReference type="PIRSR" id="PIRSR604808-3"/>
    </source>
</evidence>
<dbReference type="Gene3D" id="3.60.10.10">
    <property type="entry name" value="Endonuclease/exonuclease/phosphatase"/>
    <property type="match status" value="1"/>
</dbReference>
<feature type="binding site" evidence="6">
    <location>
        <position position="7"/>
    </location>
    <ligand>
        <name>Mg(2+)</name>
        <dbReference type="ChEBI" id="CHEBI:18420"/>
        <label>1</label>
    </ligand>
</feature>
<feature type="active site" evidence="5">
    <location>
        <position position="105"/>
    </location>
</feature>
<evidence type="ECO:0000256" key="3">
    <source>
        <dbReference type="ARBA" id="ARBA00022801"/>
    </source>
</evidence>
<feature type="compositionally biased region" description="Basic and acidic residues" evidence="8">
    <location>
        <begin position="235"/>
        <end position="248"/>
    </location>
</feature>
<dbReference type="GO" id="GO:0006281">
    <property type="term" value="P:DNA repair"/>
    <property type="evidence" value="ECO:0007669"/>
    <property type="project" value="InterPro"/>
</dbReference>
<feature type="site" description="Transition state stabilizer" evidence="7">
    <location>
        <position position="149"/>
    </location>
</feature>
<dbReference type="PANTHER" id="PTHR43250:SF2">
    <property type="entry name" value="EXODEOXYRIBONUCLEASE III"/>
    <property type="match status" value="1"/>
</dbReference>
<gene>
    <name evidence="10" type="primary">xth</name>
    <name evidence="10" type="ORF">HH303_06415</name>
</gene>
<organism evidence="10 11">
    <name type="scientific">Pacificispira spongiicola</name>
    <dbReference type="NCBI Taxonomy" id="2729598"/>
    <lineage>
        <taxon>Bacteria</taxon>
        <taxon>Pseudomonadati</taxon>
        <taxon>Pseudomonadota</taxon>
        <taxon>Alphaproteobacteria</taxon>
        <taxon>Rhodospirillales</taxon>
        <taxon>Rhodospirillaceae</taxon>
        <taxon>Pacificispira</taxon>
    </lineage>
</organism>
<proteinExistence type="inferred from homology"/>